<comment type="subcellular location">
    <subcellularLocation>
        <location evidence="1">Membrane</location>
    </subcellularLocation>
</comment>
<evidence type="ECO:0000256" key="5">
    <source>
        <dbReference type="SAM" id="Phobius"/>
    </source>
</evidence>
<feature type="transmembrane region" description="Helical" evidence="5">
    <location>
        <begin position="42"/>
        <end position="64"/>
    </location>
</feature>
<dbReference type="AlphaFoldDB" id="A0A024LPG5"/>
<protein>
    <submittedName>
        <fullName evidence="6">VblB3 protein</fullName>
    </submittedName>
</protein>
<gene>
    <name evidence="6" type="primary">vblB3_1</name>
    <name evidence="7" type="synonym">vblB3_2</name>
    <name evidence="6" type="ORF">BN1046_00498</name>
    <name evidence="7" type="ORF">BN1046_00517</name>
</gene>
<dbReference type="GO" id="GO:0016020">
    <property type="term" value="C:membrane"/>
    <property type="evidence" value="ECO:0007669"/>
    <property type="project" value="UniProtKB-SubCell"/>
</dbReference>
<evidence type="ECO:0000313" key="6">
    <source>
        <dbReference type="EMBL" id="CDP79601.1"/>
    </source>
</evidence>
<dbReference type="InterPro" id="IPR007792">
    <property type="entry name" value="T4SS_VirB3/TrbD/AvhB"/>
</dbReference>
<reference evidence="6" key="1">
    <citation type="submission" date="2013-11" db="EMBL/GenBank/DDBJ databases">
        <authorList>
            <person name="GENOMES U."/>
        </authorList>
    </citation>
    <scope>NUCLEOTIDE SEQUENCE</scope>
    <source>
        <strain evidence="6">MVT06</strain>
    </source>
</reference>
<dbReference type="Pfam" id="PF05101">
    <property type="entry name" value="VirB3"/>
    <property type="match status" value="1"/>
</dbReference>
<evidence type="ECO:0000256" key="3">
    <source>
        <dbReference type="ARBA" id="ARBA00022989"/>
    </source>
</evidence>
<evidence type="ECO:0000313" key="7">
    <source>
        <dbReference type="EMBL" id="CDP79620.1"/>
    </source>
</evidence>
<proteinExistence type="predicted"/>
<keyword evidence="3 5" id="KW-1133">Transmembrane helix</keyword>
<dbReference type="EMBL" id="HG977195">
    <property type="protein sequence ID" value="CDP79601.1"/>
    <property type="molecule type" value="Genomic_DNA"/>
</dbReference>
<sequence length="112" mass="12840">MFKAMKECDQLTEDTLFLACTRPAMIAGVTVEAMGLNFMGTLIIFILAGNIFFMALGVTVHFIMKEIIKHDHNKFRVLIAWLQTRKFSRNAEQWGGSSISPLRLIRNYEELK</sequence>
<name>A0A024LPG5_9HYPH</name>
<reference evidence="6" key="2">
    <citation type="submission" date="2014-05" db="EMBL/GenBank/DDBJ databases">
        <title>Genome sequencing of Bartonella spp. isolated from human blood.</title>
        <authorList>
            <person name="Raoult D."/>
        </authorList>
    </citation>
    <scope>NUCLEOTIDE SEQUENCE</scope>
    <source>
        <strain evidence="6">MVT06</strain>
    </source>
</reference>
<accession>A0A024LPG5</accession>
<keyword evidence="2 5" id="KW-0812">Transmembrane</keyword>
<dbReference type="EMBL" id="HG977195">
    <property type="protein sequence ID" value="CDP79620.1"/>
    <property type="molecule type" value="Genomic_DNA"/>
</dbReference>
<evidence type="ECO:0000256" key="2">
    <source>
        <dbReference type="ARBA" id="ARBA00022692"/>
    </source>
</evidence>
<evidence type="ECO:0000256" key="1">
    <source>
        <dbReference type="ARBA" id="ARBA00004370"/>
    </source>
</evidence>
<keyword evidence="4 5" id="KW-0472">Membrane</keyword>
<evidence type="ECO:0000256" key="4">
    <source>
        <dbReference type="ARBA" id="ARBA00023136"/>
    </source>
</evidence>
<organism evidence="6">
    <name type="scientific">Bartonella schoenbuchensis</name>
    <dbReference type="NCBI Taxonomy" id="165694"/>
    <lineage>
        <taxon>Bacteria</taxon>
        <taxon>Pseudomonadati</taxon>
        <taxon>Pseudomonadota</taxon>
        <taxon>Alphaproteobacteria</taxon>
        <taxon>Hyphomicrobiales</taxon>
        <taxon>Bartonellaceae</taxon>
        <taxon>Bartonella</taxon>
    </lineage>
</organism>